<name>A0A8D2JUL9_THEGE</name>
<evidence type="ECO:0000313" key="2">
    <source>
        <dbReference type="Ensembl" id="ENSTGEP00000002647.1"/>
    </source>
</evidence>
<keyword evidence="1" id="KW-0472">Membrane</keyword>
<keyword evidence="1" id="KW-1133">Transmembrane helix</keyword>
<dbReference type="AlphaFoldDB" id="A0A8D2JUL9"/>
<evidence type="ECO:0000256" key="1">
    <source>
        <dbReference type="SAM" id="Phobius"/>
    </source>
</evidence>
<sequence>ITPSCLHLECTFLTLPHFLGKCNNSLLFTVLTAPYNVRFPLPSPTTRDVSEKVLISSTVVGKKWVLIFAGDLIVVGCQCAFFHIGLLLQGLMLADYNSVASHFRFI</sequence>
<keyword evidence="3" id="KW-1185">Reference proteome</keyword>
<dbReference type="Ensembl" id="ENSTGET00000003260.1">
    <property type="protein sequence ID" value="ENSTGEP00000002647.1"/>
    <property type="gene ID" value="ENSTGEG00000002305.1"/>
</dbReference>
<organism evidence="2 3">
    <name type="scientific">Theropithecus gelada</name>
    <name type="common">Gelada baboon</name>
    <dbReference type="NCBI Taxonomy" id="9565"/>
    <lineage>
        <taxon>Eukaryota</taxon>
        <taxon>Metazoa</taxon>
        <taxon>Chordata</taxon>
        <taxon>Craniata</taxon>
        <taxon>Vertebrata</taxon>
        <taxon>Euteleostomi</taxon>
        <taxon>Mammalia</taxon>
        <taxon>Eutheria</taxon>
        <taxon>Euarchontoglires</taxon>
        <taxon>Primates</taxon>
        <taxon>Haplorrhini</taxon>
        <taxon>Catarrhini</taxon>
        <taxon>Cercopithecidae</taxon>
        <taxon>Cercopithecinae</taxon>
        <taxon>Theropithecus</taxon>
    </lineage>
</organism>
<reference evidence="2" key="3">
    <citation type="submission" date="2025-09" db="UniProtKB">
        <authorList>
            <consortium name="Ensembl"/>
        </authorList>
    </citation>
    <scope>IDENTIFICATION</scope>
</reference>
<feature type="transmembrane region" description="Helical" evidence="1">
    <location>
        <begin position="64"/>
        <end position="88"/>
    </location>
</feature>
<keyword evidence="1" id="KW-0812">Transmembrane</keyword>
<proteinExistence type="predicted"/>
<protein>
    <submittedName>
        <fullName evidence="2">Uncharacterized protein</fullName>
    </submittedName>
</protein>
<dbReference type="Proteomes" id="UP000694411">
    <property type="component" value="Chromosome 3"/>
</dbReference>
<evidence type="ECO:0000313" key="3">
    <source>
        <dbReference type="Proteomes" id="UP000694411"/>
    </source>
</evidence>
<reference evidence="2" key="2">
    <citation type="submission" date="2025-08" db="UniProtKB">
        <authorList>
            <consortium name="Ensembl"/>
        </authorList>
    </citation>
    <scope>IDENTIFICATION</scope>
</reference>
<reference evidence="2" key="1">
    <citation type="submission" date="2018-05" db="EMBL/GenBank/DDBJ databases">
        <title>Whole genome of Theropithecus gelada.</title>
        <authorList>
            <person name="Chiou K.L."/>
            <person name="Snyder-Mackler N."/>
        </authorList>
    </citation>
    <scope>NUCLEOTIDE SEQUENCE [LARGE SCALE GENOMIC DNA]</scope>
</reference>
<accession>A0A8D2JUL9</accession>